<dbReference type="InterPro" id="IPR036162">
    <property type="entry name" value="Resolvase-like_N_sf"/>
</dbReference>
<keyword evidence="3" id="KW-1185">Reference proteome</keyword>
<evidence type="ECO:0000259" key="1">
    <source>
        <dbReference type="PROSITE" id="PS51736"/>
    </source>
</evidence>
<dbReference type="AlphaFoldDB" id="A0A1M5FII0"/>
<dbReference type="PANTHER" id="PTHR30461">
    <property type="entry name" value="DNA-INVERTASE FROM LAMBDOID PROPHAGE"/>
    <property type="match status" value="1"/>
</dbReference>
<dbReference type="EMBL" id="FQWF01000001">
    <property type="protein sequence ID" value="SHF91284.1"/>
    <property type="molecule type" value="Genomic_DNA"/>
</dbReference>
<organism evidence="2 3">
    <name type="scientific">Flavobacterium micromati</name>
    <dbReference type="NCBI Taxonomy" id="229205"/>
    <lineage>
        <taxon>Bacteria</taxon>
        <taxon>Pseudomonadati</taxon>
        <taxon>Bacteroidota</taxon>
        <taxon>Flavobacteriia</taxon>
        <taxon>Flavobacteriales</taxon>
        <taxon>Flavobacteriaceae</taxon>
        <taxon>Flavobacterium</taxon>
    </lineage>
</organism>
<protein>
    <submittedName>
        <fullName evidence="2">Site-specific DNA recombinase</fullName>
    </submittedName>
</protein>
<dbReference type="RefSeq" id="WP_073016211.1">
    <property type="nucleotide sequence ID" value="NZ_FQWF01000001.1"/>
</dbReference>
<sequence length="209" mass="23637">MEKAIIISRCSTNENRQDVTRQSQELISNYGNQYEIVKEFTYYKSGTKNDEVNAEILAYAIKNNIQHIIAIEISRISRKISSFALFLEKCNDNGINIIIDNFKLHTLLPNGEINGMVQTMLSIASTFASLELTMIKERLNSGRDKYIRDGGKLGRKVGSEKDHKKLIAEHSDIVKFLKQGQSIRNTMTLTGKSSGTVQKIKKILQPELV</sequence>
<reference evidence="3" key="1">
    <citation type="submission" date="2016-11" db="EMBL/GenBank/DDBJ databases">
        <authorList>
            <person name="Varghese N."/>
            <person name="Submissions S."/>
        </authorList>
    </citation>
    <scope>NUCLEOTIDE SEQUENCE [LARGE SCALE GENOMIC DNA]</scope>
    <source>
        <strain evidence="3">DSM 17659</strain>
    </source>
</reference>
<dbReference type="SUPFAM" id="SSF53041">
    <property type="entry name" value="Resolvase-like"/>
    <property type="match status" value="1"/>
</dbReference>
<dbReference type="GO" id="GO:0003677">
    <property type="term" value="F:DNA binding"/>
    <property type="evidence" value="ECO:0007669"/>
    <property type="project" value="InterPro"/>
</dbReference>
<dbReference type="Proteomes" id="UP000184020">
    <property type="component" value="Unassembled WGS sequence"/>
</dbReference>
<dbReference type="PANTHER" id="PTHR30461:SF19">
    <property type="entry name" value="SITE-SPECIFIC RECOMBINASE RESOLVASE FAMILY"/>
    <property type="match status" value="1"/>
</dbReference>
<dbReference type="Gene3D" id="3.40.50.1390">
    <property type="entry name" value="Resolvase, N-terminal catalytic domain"/>
    <property type="match status" value="1"/>
</dbReference>
<dbReference type="GO" id="GO:0000150">
    <property type="term" value="F:DNA strand exchange activity"/>
    <property type="evidence" value="ECO:0007669"/>
    <property type="project" value="InterPro"/>
</dbReference>
<dbReference type="CDD" id="cd00338">
    <property type="entry name" value="Ser_Recombinase"/>
    <property type="match status" value="1"/>
</dbReference>
<dbReference type="STRING" id="229205.SAMN05444372_101147"/>
<dbReference type="SMART" id="SM00857">
    <property type="entry name" value="Resolvase"/>
    <property type="match status" value="1"/>
</dbReference>
<evidence type="ECO:0000313" key="3">
    <source>
        <dbReference type="Proteomes" id="UP000184020"/>
    </source>
</evidence>
<proteinExistence type="predicted"/>
<dbReference type="PROSITE" id="PS51736">
    <property type="entry name" value="RECOMBINASES_3"/>
    <property type="match status" value="1"/>
</dbReference>
<dbReference type="OrthoDB" id="9797501at2"/>
<gene>
    <name evidence="2" type="ORF">SAMN05444372_101147</name>
</gene>
<feature type="domain" description="Resolvase/invertase-type recombinase catalytic" evidence="1">
    <location>
        <begin position="3"/>
        <end position="150"/>
    </location>
</feature>
<evidence type="ECO:0000313" key="2">
    <source>
        <dbReference type="EMBL" id="SHF91284.1"/>
    </source>
</evidence>
<name>A0A1M5FII0_9FLAO</name>
<accession>A0A1M5FII0</accession>
<dbReference type="Pfam" id="PF00239">
    <property type="entry name" value="Resolvase"/>
    <property type="match status" value="1"/>
</dbReference>
<dbReference type="InterPro" id="IPR006119">
    <property type="entry name" value="Resolv_N"/>
</dbReference>
<dbReference type="InterPro" id="IPR050639">
    <property type="entry name" value="SSR_resolvase"/>
</dbReference>